<dbReference type="Proteomes" id="UP000615446">
    <property type="component" value="Unassembled WGS sequence"/>
</dbReference>
<dbReference type="GO" id="GO:0005737">
    <property type="term" value="C:cytoplasm"/>
    <property type="evidence" value="ECO:0007669"/>
    <property type="project" value="TreeGrafter"/>
</dbReference>
<dbReference type="InterPro" id="IPR000387">
    <property type="entry name" value="Tyr_Pase_dom"/>
</dbReference>
<keyword evidence="3" id="KW-0378">Hydrolase</keyword>
<evidence type="ECO:0000256" key="1">
    <source>
        <dbReference type="ARBA" id="ARBA00008601"/>
    </source>
</evidence>
<dbReference type="PROSITE" id="PS50056">
    <property type="entry name" value="TYR_PHOSPHATASE_2"/>
    <property type="match status" value="1"/>
</dbReference>
<evidence type="ECO:0000256" key="3">
    <source>
        <dbReference type="ARBA" id="ARBA00022801"/>
    </source>
</evidence>
<evidence type="ECO:0000256" key="2">
    <source>
        <dbReference type="ARBA" id="ARBA00013064"/>
    </source>
</evidence>
<organism evidence="7 8">
    <name type="scientific">Rhizophagus clarus</name>
    <dbReference type="NCBI Taxonomy" id="94130"/>
    <lineage>
        <taxon>Eukaryota</taxon>
        <taxon>Fungi</taxon>
        <taxon>Fungi incertae sedis</taxon>
        <taxon>Mucoromycota</taxon>
        <taxon>Glomeromycotina</taxon>
        <taxon>Glomeromycetes</taxon>
        <taxon>Glomerales</taxon>
        <taxon>Glomeraceae</taxon>
        <taxon>Rhizophagus</taxon>
    </lineage>
</organism>
<dbReference type="PANTHER" id="PTHR10159:SF519">
    <property type="entry name" value="DUAL SPECIFICITY PROTEIN PHOSPHATASE MPK3"/>
    <property type="match status" value="1"/>
</dbReference>
<feature type="domain" description="Tyrosine-protein phosphatase" evidence="5">
    <location>
        <begin position="52"/>
        <end position="207"/>
    </location>
</feature>
<comment type="caution">
    <text evidence="7">The sequence shown here is derived from an EMBL/GenBank/DDBJ whole genome shotgun (WGS) entry which is preliminary data.</text>
</comment>
<comment type="similarity">
    <text evidence="1">Belongs to the protein-tyrosine phosphatase family. Non-receptor class dual specificity subfamily.</text>
</comment>
<feature type="domain" description="Tyrosine specific protein phosphatases" evidence="6">
    <location>
        <begin position="134"/>
        <end position="185"/>
    </location>
</feature>
<protein>
    <recommendedName>
        <fullName evidence="2">protein-tyrosine-phosphatase</fullName>
        <ecNumber evidence="2">3.1.3.48</ecNumber>
    </recommendedName>
</protein>
<evidence type="ECO:0000259" key="6">
    <source>
        <dbReference type="PROSITE" id="PS50056"/>
    </source>
</evidence>
<dbReference type="Gene3D" id="3.90.190.10">
    <property type="entry name" value="Protein tyrosine phosphatase superfamily"/>
    <property type="match status" value="1"/>
</dbReference>
<evidence type="ECO:0000256" key="4">
    <source>
        <dbReference type="ARBA" id="ARBA00022912"/>
    </source>
</evidence>
<dbReference type="PROSITE" id="PS50054">
    <property type="entry name" value="TYR_PHOSPHATASE_DUAL"/>
    <property type="match status" value="1"/>
</dbReference>
<reference evidence="7" key="1">
    <citation type="submission" date="2019-10" db="EMBL/GenBank/DDBJ databases">
        <title>Conservation and host-specific expression of non-tandemly repeated heterogenous ribosome RNA gene in arbuscular mycorrhizal fungi.</title>
        <authorList>
            <person name="Maeda T."/>
            <person name="Kobayashi Y."/>
            <person name="Nakagawa T."/>
            <person name="Ezawa T."/>
            <person name="Yamaguchi K."/>
            <person name="Bino T."/>
            <person name="Nishimoto Y."/>
            <person name="Shigenobu S."/>
            <person name="Kawaguchi M."/>
        </authorList>
    </citation>
    <scope>NUCLEOTIDE SEQUENCE</scope>
    <source>
        <strain evidence="7">HR1</strain>
    </source>
</reference>
<accession>A0A8H3LYA9</accession>
<dbReference type="InterPro" id="IPR020422">
    <property type="entry name" value="TYR_PHOSPHATASE_DUAL_dom"/>
</dbReference>
<sequence length="353" mass="40550">MSNVKKRVATRNLGPVYRNQVIGGLTVPRFRIPVHEAKLSQDAISKAFKAAKPSEIIKDFLYLSGASTAANGDLLARNKITHIINISPCRNFFESKIPLLQKYPHWKPPKYLRLYVRDVPGENIEKFFNASVSNRFLYEANRERGRVLVYCWAGVSRSASLILAYLMNQYEYTYNNAFNYLKRRRSIIEPNWGFCLQLSRYELDLTRALGVPIDGTSGTKRKYNEIECVDMKVDVGSVVEEGEGNAFDWGTKDIRIPLETEGIYVIKHKMQFNHIRQSSSSNIPTSFNGFDHTFLNSPIFAKGVEALTIWQLLSKKKRPLLIGIKYKIYSEDVEKLVETVNIKPEELENEFFT</sequence>
<evidence type="ECO:0000313" key="7">
    <source>
        <dbReference type="EMBL" id="GES93449.1"/>
    </source>
</evidence>
<dbReference type="EC" id="3.1.3.48" evidence="2"/>
<dbReference type="EMBL" id="BLAL01000228">
    <property type="protein sequence ID" value="GES93449.1"/>
    <property type="molecule type" value="Genomic_DNA"/>
</dbReference>
<dbReference type="GO" id="GO:0004725">
    <property type="term" value="F:protein tyrosine phosphatase activity"/>
    <property type="evidence" value="ECO:0007669"/>
    <property type="project" value="UniProtKB-EC"/>
</dbReference>
<proteinExistence type="inferred from homology"/>
<keyword evidence="4" id="KW-0904">Protein phosphatase</keyword>
<evidence type="ECO:0000259" key="5">
    <source>
        <dbReference type="PROSITE" id="PS50054"/>
    </source>
</evidence>
<dbReference type="Pfam" id="PF00782">
    <property type="entry name" value="DSPc"/>
    <property type="match status" value="1"/>
</dbReference>
<dbReference type="PANTHER" id="PTHR10159">
    <property type="entry name" value="DUAL SPECIFICITY PROTEIN PHOSPHATASE"/>
    <property type="match status" value="1"/>
</dbReference>
<gene>
    <name evidence="7" type="ORF">RCL2_002019300</name>
</gene>
<dbReference type="CDD" id="cd14498">
    <property type="entry name" value="DSP"/>
    <property type="match status" value="1"/>
</dbReference>
<dbReference type="GO" id="GO:0043409">
    <property type="term" value="P:negative regulation of MAPK cascade"/>
    <property type="evidence" value="ECO:0007669"/>
    <property type="project" value="TreeGrafter"/>
</dbReference>
<evidence type="ECO:0000313" key="8">
    <source>
        <dbReference type="Proteomes" id="UP000615446"/>
    </source>
</evidence>
<dbReference type="AlphaFoldDB" id="A0A8H3LYA9"/>
<dbReference type="SMART" id="SM00195">
    <property type="entry name" value="DSPc"/>
    <property type="match status" value="1"/>
</dbReference>
<name>A0A8H3LYA9_9GLOM</name>
<dbReference type="SUPFAM" id="SSF52799">
    <property type="entry name" value="(Phosphotyrosine protein) phosphatases II"/>
    <property type="match status" value="1"/>
</dbReference>
<dbReference type="OrthoDB" id="2017893at2759"/>
<dbReference type="InterPro" id="IPR000340">
    <property type="entry name" value="Dual-sp_phosphatase_cat-dom"/>
</dbReference>
<dbReference type="InterPro" id="IPR029021">
    <property type="entry name" value="Prot-tyrosine_phosphatase-like"/>
</dbReference>